<sequence length="416" mass="45599">MAEPILLRGAPLSARKRFFEATHRTVSPAETLERLRPHLRTAGVSRLADITGLDRVGIPTVLAHRPNCPTLANAAGKGFTLVAATVSAAMEAVEIYHAEAMQLDVVEASWAELPEEARIARDLLPLNRLALFDDDKPYHWVEAWDLIGQRPVYVPQMCVGMAPPAGQRPLIDRPFAMGSNGLAGGNHLLEAIAAGLYEVVERDAVACDRLLVTTIPQTWRRVDPTLVDDPSVADLLRRLGEADLELVLIDCTVDTRVPCYMAFVFEAEYRHSGGTKGYGAHLDPAVAMVRAITEAVQARLIFIAGSRDDYFRRDQFAHQLADSDAMVNDMLALAFDPDAVPLPSAASDSFEEDVATILDRLRAAGIDQALVVDLTDPDIDIPVVRVLVPGLEGYMFDQYTPGPRALAWVERHRSLQ</sequence>
<dbReference type="EMBL" id="BMDW01000007">
    <property type="protein sequence ID" value="GGA45247.1"/>
    <property type="molecule type" value="Genomic_DNA"/>
</dbReference>
<dbReference type="RefSeq" id="WP_188446193.1">
    <property type="nucleotide sequence ID" value="NZ_BMDW01000007.1"/>
</dbReference>
<dbReference type="Gene3D" id="3.30.1330.230">
    <property type="match status" value="2"/>
</dbReference>
<dbReference type="Proteomes" id="UP000618591">
    <property type="component" value="Unassembled WGS sequence"/>
</dbReference>
<dbReference type="PANTHER" id="PTHR37809">
    <property type="entry name" value="RIBOSOMAL PROTEIN S12 METHYLTHIOTRANSFERASE ACCESSORY FACTOR YCAO"/>
    <property type="match status" value="1"/>
</dbReference>
<name>A0ABQ1GK42_9SPHN</name>
<dbReference type="PROSITE" id="PS51664">
    <property type="entry name" value="YCAO"/>
    <property type="match status" value="1"/>
</dbReference>
<evidence type="ECO:0000259" key="1">
    <source>
        <dbReference type="PROSITE" id="PS51664"/>
    </source>
</evidence>
<dbReference type="InterPro" id="IPR003776">
    <property type="entry name" value="YcaO-like_dom"/>
</dbReference>
<dbReference type="NCBIfam" id="TIGR00702">
    <property type="entry name" value="YcaO-type kinase domain"/>
    <property type="match status" value="1"/>
</dbReference>
<dbReference type="Pfam" id="PF02624">
    <property type="entry name" value="YcaO"/>
    <property type="match status" value="1"/>
</dbReference>
<keyword evidence="3" id="KW-1185">Reference proteome</keyword>
<comment type="caution">
    <text evidence="2">The sequence shown here is derived from an EMBL/GenBank/DDBJ whole genome shotgun (WGS) entry which is preliminary data.</text>
</comment>
<feature type="domain" description="YcaO" evidence="1">
    <location>
        <begin position="76"/>
        <end position="416"/>
    </location>
</feature>
<organism evidence="2 3">
    <name type="scientific">Sphingomonas psychrolutea</name>
    <dbReference type="NCBI Taxonomy" id="1259676"/>
    <lineage>
        <taxon>Bacteria</taxon>
        <taxon>Pseudomonadati</taxon>
        <taxon>Pseudomonadota</taxon>
        <taxon>Alphaproteobacteria</taxon>
        <taxon>Sphingomonadales</taxon>
        <taxon>Sphingomonadaceae</taxon>
        <taxon>Sphingomonas</taxon>
    </lineage>
</organism>
<proteinExistence type="predicted"/>
<gene>
    <name evidence="2" type="ORF">GCM10011395_14300</name>
</gene>
<dbReference type="PANTHER" id="PTHR37809:SF1">
    <property type="entry name" value="RIBOSOMAL PROTEIN S12 METHYLTHIOTRANSFERASE ACCESSORY FACTOR YCAO"/>
    <property type="match status" value="1"/>
</dbReference>
<accession>A0ABQ1GK42</accession>
<protein>
    <recommendedName>
        <fullName evidence="1">YcaO domain-containing protein</fullName>
    </recommendedName>
</protein>
<evidence type="ECO:0000313" key="2">
    <source>
        <dbReference type="EMBL" id="GGA45247.1"/>
    </source>
</evidence>
<evidence type="ECO:0000313" key="3">
    <source>
        <dbReference type="Proteomes" id="UP000618591"/>
    </source>
</evidence>
<reference evidence="3" key="1">
    <citation type="journal article" date="2019" name="Int. J. Syst. Evol. Microbiol.">
        <title>The Global Catalogue of Microorganisms (GCM) 10K type strain sequencing project: providing services to taxonomists for standard genome sequencing and annotation.</title>
        <authorList>
            <consortium name="The Broad Institute Genomics Platform"/>
            <consortium name="The Broad Institute Genome Sequencing Center for Infectious Disease"/>
            <person name="Wu L."/>
            <person name="Ma J."/>
        </authorList>
    </citation>
    <scope>NUCLEOTIDE SEQUENCE [LARGE SCALE GENOMIC DNA]</scope>
    <source>
        <strain evidence="3">CGMCC 1.10106</strain>
    </source>
</reference>